<evidence type="ECO:0000313" key="2">
    <source>
        <dbReference type="EMBL" id="TCU19580.1"/>
    </source>
</evidence>
<organism evidence="2 3">
    <name type="scientific">Rhizobium azibense</name>
    <dbReference type="NCBI Taxonomy" id="1136135"/>
    <lineage>
        <taxon>Bacteria</taxon>
        <taxon>Pseudomonadati</taxon>
        <taxon>Pseudomonadota</taxon>
        <taxon>Alphaproteobacteria</taxon>
        <taxon>Hyphomicrobiales</taxon>
        <taxon>Rhizobiaceae</taxon>
        <taxon>Rhizobium/Agrobacterium group</taxon>
        <taxon>Rhizobium</taxon>
    </lineage>
</organism>
<feature type="region of interest" description="Disordered" evidence="1">
    <location>
        <begin position="1"/>
        <end position="34"/>
    </location>
</feature>
<accession>A0A4R3QD91</accession>
<comment type="caution">
    <text evidence="2">The sequence shown here is derived from an EMBL/GenBank/DDBJ whole genome shotgun (WGS) entry which is preliminary data.</text>
</comment>
<keyword evidence="3" id="KW-1185">Reference proteome</keyword>
<dbReference type="AlphaFoldDB" id="A0A4R3QD91"/>
<gene>
    <name evidence="2" type="ORF">EV130_1132</name>
</gene>
<evidence type="ECO:0000313" key="3">
    <source>
        <dbReference type="Proteomes" id="UP000295547"/>
    </source>
</evidence>
<dbReference type="EMBL" id="SMBJ01000013">
    <property type="protein sequence ID" value="TCU19580.1"/>
    <property type="molecule type" value="Genomic_DNA"/>
</dbReference>
<dbReference type="Proteomes" id="UP000295547">
    <property type="component" value="Unassembled WGS sequence"/>
</dbReference>
<sequence>MRGSWSRLEGTKLPRTGRKDDLRGPYSPMRSLVLPASSGPAREAAHSRLSSASFWSSGGTVPAAWPAAVIVVALTSPASIHVIVRLTASSRSSSPPDPFPQPKPRGFVKAWSLRQTIVEVRRRCLRRGRAKISLNVRGVLGGFTAPRACSVFTVVGLQLQITHMLVQPDWPPSCKTDIPKCFGKADPRSPLRW</sequence>
<reference evidence="2 3" key="1">
    <citation type="submission" date="2019-03" db="EMBL/GenBank/DDBJ databases">
        <title>Genomic Encyclopedia of Type Strains, Phase IV (KMG-V): Genome sequencing to study the core and pangenomes of soil and plant-associated prokaryotes.</title>
        <authorList>
            <person name="Whitman W."/>
        </authorList>
    </citation>
    <scope>NUCLEOTIDE SEQUENCE [LARGE SCALE GENOMIC DNA]</scope>
    <source>
        <strain evidence="2 3">Gr42</strain>
    </source>
</reference>
<evidence type="ECO:0000256" key="1">
    <source>
        <dbReference type="SAM" id="MobiDB-lite"/>
    </source>
</evidence>
<protein>
    <submittedName>
        <fullName evidence="2">Uncharacterized protein</fullName>
    </submittedName>
</protein>
<proteinExistence type="predicted"/>
<name>A0A4R3QD91_9HYPH</name>
<feature type="compositionally biased region" description="Basic and acidic residues" evidence="1">
    <location>
        <begin position="9"/>
        <end position="23"/>
    </location>
</feature>